<dbReference type="AlphaFoldDB" id="A0ABD3HB99"/>
<dbReference type="EMBL" id="JBJQOH010000004">
    <property type="protein sequence ID" value="KAL3688146.1"/>
    <property type="molecule type" value="Genomic_DNA"/>
</dbReference>
<comment type="caution">
    <text evidence="2">The sequence shown here is derived from an EMBL/GenBank/DDBJ whole genome shotgun (WGS) entry which is preliminary data.</text>
</comment>
<evidence type="ECO:0000256" key="1">
    <source>
        <dbReference type="SAM" id="MobiDB-lite"/>
    </source>
</evidence>
<feature type="region of interest" description="Disordered" evidence="1">
    <location>
        <begin position="366"/>
        <end position="389"/>
    </location>
</feature>
<accession>A0ABD3HB99</accession>
<name>A0ABD3HB99_9MARC</name>
<evidence type="ECO:0000313" key="3">
    <source>
        <dbReference type="Proteomes" id="UP001633002"/>
    </source>
</evidence>
<organism evidence="2 3">
    <name type="scientific">Riccia sorocarpa</name>
    <dbReference type="NCBI Taxonomy" id="122646"/>
    <lineage>
        <taxon>Eukaryota</taxon>
        <taxon>Viridiplantae</taxon>
        <taxon>Streptophyta</taxon>
        <taxon>Embryophyta</taxon>
        <taxon>Marchantiophyta</taxon>
        <taxon>Marchantiopsida</taxon>
        <taxon>Marchantiidae</taxon>
        <taxon>Marchantiales</taxon>
        <taxon>Ricciaceae</taxon>
        <taxon>Riccia</taxon>
    </lineage>
</organism>
<dbReference type="Proteomes" id="UP001633002">
    <property type="component" value="Unassembled WGS sequence"/>
</dbReference>
<gene>
    <name evidence="2" type="ORF">R1sor_014455</name>
</gene>
<feature type="region of interest" description="Disordered" evidence="1">
    <location>
        <begin position="165"/>
        <end position="199"/>
    </location>
</feature>
<feature type="compositionally biased region" description="Polar residues" evidence="1">
    <location>
        <begin position="378"/>
        <end position="389"/>
    </location>
</feature>
<reference evidence="2 3" key="1">
    <citation type="submission" date="2024-09" db="EMBL/GenBank/DDBJ databases">
        <title>Chromosome-scale assembly of Riccia sorocarpa.</title>
        <authorList>
            <person name="Paukszto L."/>
        </authorList>
    </citation>
    <scope>NUCLEOTIDE SEQUENCE [LARGE SCALE GENOMIC DNA]</scope>
    <source>
        <strain evidence="2">LP-2024</strain>
        <tissue evidence="2">Aerial parts of the thallus</tissue>
    </source>
</reference>
<evidence type="ECO:0000313" key="2">
    <source>
        <dbReference type="EMBL" id="KAL3688146.1"/>
    </source>
</evidence>
<keyword evidence="3" id="KW-1185">Reference proteome</keyword>
<protein>
    <submittedName>
        <fullName evidence="2">Uncharacterized protein</fullName>
    </submittedName>
</protein>
<proteinExistence type="predicted"/>
<sequence length="389" mass="45198">MDATALEDDSFLEETRRAWLEGWSLTPIIPAAWNLAWGKVRECYDKRRSRQQGEIAKLQAMKNQLEDLRKRVETFAPTEEEKKSFGRLRKQVHKLELLERSIARRRSRIQWLQQGDAPTRYFFAAVRAKQATQRMSVLLNEEGETVEDNERIQHMVGAFMTNLFTKQQETPEKKERRQKSIPSRADNVEADGTADDKEVESVPHMLLECTEVRGIWRHWAQIQQVTDARSRTDRNLLEEITSSLREHNRNPARLHTLVAITANVWSDRNQWVFNNKRVHTPLHVSFQEAVKTIEADMHEKASEDTWNRGLTGLNTLKIWIEEELHRRPSRTIAQQINIILVERNIIPIGSHISEHLDTQHTHPPIEEARSTVEEDSDSSQSTSGDATVE</sequence>